<reference evidence="2" key="1">
    <citation type="submission" date="2016-10" db="EMBL/GenBank/DDBJ databases">
        <authorList>
            <person name="Varghese N."/>
            <person name="Submissions S."/>
        </authorList>
    </citation>
    <scope>NUCLEOTIDE SEQUENCE [LARGE SCALE GENOMIC DNA]</scope>
    <source>
        <strain evidence="2">DSM 44796</strain>
    </source>
</reference>
<accession>A0A1G8S705</accession>
<proteinExistence type="predicted"/>
<name>A0A1G8S705_9PSEU</name>
<dbReference type="Proteomes" id="UP000199682">
    <property type="component" value="Unassembled WGS sequence"/>
</dbReference>
<sequence>MAILVDDSIETILPIGPEAFALIELGRLRPAPQGCRSGE</sequence>
<evidence type="ECO:0000313" key="2">
    <source>
        <dbReference type="Proteomes" id="UP000199682"/>
    </source>
</evidence>
<dbReference type="EMBL" id="FNET01000001">
    <property type="protein sequence ID" value="SDJ24951.1"/>
    <property type="molecule type" value="Genomic_DNA"/>
</dbReference>
<dbReference type="AlphaFoldDB" id="A0A1G8S705"/>
<gene>
    <name evidence="1" type="ORF">SAMN04488074_101891</name>
</gene>
<organism evidence="1 2">
    <name type="scientific">Lentzea albidocapillata subsp. violacea</name>
    <dbReference type="NCBI Taxonomy" id="128104"/>
    <lineage>
        <taxon>Bacteria</taxon>
        <taxon>Bacillati</taxon>
        <taxon>Actinomycetota</taxon>
        <taxon>Actinomycetes</taxon>
        <taxon>Pseudonocardiales</taxon>
        <taxon>Pseudonocardiaceae</taxon>
        <taxon>Lentzea</taxon>
    </lineage>
</organism>
<evidence type="ECO:0000313" key="1">
    <source>
        <dbReference type="EMBL" id="SDJ24951.1"/>
    </source>
</evidence>
<protein>
    <submittedName>
        <fullName evidence="1">Uncharacterized protein</fullName>
    </submittedName>
</protein>